<evidence type="ECO:0000256" key="2">
    <source>
        <dbReference type="SAM" id="Phobius"/>
    </source>
</evidence>
<name>A0A8B8CCV4_CRAVI</name>
<dbReference type="GO" id="GO:0006626">
    <property type="term" value="P:protein targeting to mitochondrion"/>
    <property type="evidence" value="ECO:0007669"/>
    <property type="project" value="TreeGrafter"/>
</dbReference>
<dbReference type="RefSeq" id="XP_022313597.1">
    <property type="nucleotide sequence ID" value="XM_022457889.1"/>
</dbReference>
<comment type="similarity">
    <text evidence="1">Belongs to the GST superfamily.</text>
</comment>
<dbReference type="InterPro" id="IPR010987">
    <property type="entry name" value="Glutathione-S-Trfase_C-like"/>
</dbReference>
<dbReference type="KEGG" id="cvn:111118417"/>
<feature type="domain" description="GST C-terminal" evidence="4">
    <location>
        <begin position="133"/>
        <end position="290"/>
    </location>
</feature>
<proteinExistence type="inferred from homology"/>
<evidence type="ECO:0000313" key="6">
    <source>
        <dbReference type="RefSeq" id="XP_022313596.1"/>
    </source>
</evidence>
<dbReference type="GeneID" id="111118417"/>
<dbReference type="PROSITE" id="PS50404">
    <property type="entry name" value="GST_NTER"/>
    <property type="match status" value="1"/>
</dbReference>
<dbReference type="PANTHER" id="PTHR44188">
    <property type="entry name" value="GDAP1, ISOFORM A"/>
    <property type="match status" value="1"/>
</dbReference>
<dbReference type="GO" id="GO:0008053">
    <property type="term" value="P:mitochondrial fusion"/>
    <property type="evidence" value="ECO:0007669"/>
    <property type="project" value="TreeGrafter"/>
</dbReference>
<dbReference type="InterPro" id="IPR036282">
    <property type="entry name" value="Glutathione-S-Trfase_C_sf"/>
</dbReference>
<sequence length="313" mass="35247">MTQLALYYFPGSYYSQRALLTLYEKDARFQHKLVVIHAGEQNDPAYMRMNPAGQVPVLKDGKKIVTESDAIIRYVDENVHTGSTLIPDESSSVGKEVARLWKLVNSVKIEIMTFGILTFQDLSATGLTAMAQKMANSVDIRKRFDGIKKTLTALAEKCPDLKDAYNVKIDRALKFTQNFHNRELVNQVLDEVEKILDEIEMVLRKVKEEQGISDAWLTGSRYTAADIALTTLLDRIVFLGLEARYFTPQTRPLLYSYYQRLGTRKSVQQVRALVSSAPRLIILHQIKKASPYVLGVLVAGVAAAVVYSRLKGK</sequence>
<evidence type="ECO:0000256" key="1">
    <source>
        <dbReference type="ARBA" id="ARBA00007409"/>
    </source>
</evidence>
<keyword evidence="2" id="KW-1133">Transmembrane helix</keyword>
<dbReference type="SUPFAM" id="SSF52833">
    <property type="entry name" value="Thioredoxin-like"/>
    <property type="match status" value="1"/>
</dbReference>
<dbReference type="Pfam" id="PF00043">
    <property type="entry name" value="GST_C"/>
    <property type="match status" value="1"/>
</dbReference>
<dbReference type="Proteomes" id="UP000694844">
    <property type="component" value="Chromosome 2"/>
</dbReference>
<protein>
    <submittedName>
        <fullName evidence="6 7">Ganglioside-induced differentiation-associated protein 1-like</fullName>
    </submittedName>
</protein>
<keyword evidence="2" id="KW-0812">Transmembrane</keyword>
<dbReference type="InterPro" id="IPR036249">
    <property type="entry name" value="Thioredoxin-like_sf"/>
</dbReference>
<dbReference type="GO" id="GO:0000266">
    <property type="term" value="P:mitochondrial fission"/>
    <property type="evidence" value="ECO:0007669"/>
    <property type="project" value="TreeGrafter"/>
</dbReference>
<evidence type="ECO:0000259" key="4">
    <source>
        <dbReference type="PROSITE" id="PS50405"/>
    </source>
</evidence>
<dbReference type="SUPFAM" id="SSF47616">
    <property type="entry name" value="GST C-terminal domain-like"/>
    <property type="match status" value="1"/>
</dbReference>
<dbReference type="PROSITE" id="PS50405">
    <property type="entry name" value="GST_CTER"/>
    <property type="match status" value="1"/>
</dbReference>
<evidence type="ECO:0000313" key="5">
    <source>
        <dbReference type="Proteomes" id="UP000694844"/>
    </source>
</evidence>
<organism evidence="5 7">
    <name type="scientific">Crassostrea virginica</name>
    <name type="common">Eastern oyster</name>
    <dbReference type="NCBI Taxonomy" id="6565"/>
    <lineage>
        <taxon>Eukaryota</taxon>
        <taxon>Metazoa</taxon>
        <taxon>Spiralia</taxon>
        <taxon>Lophotrochozoa</taxon>
        <taxon>Mollusca</taxon>
        <taxon>Bivalvia</taxon>
        <taxon>Autobranchia</taxon>
        <taxon>Pteriomorphia</taxon>
        <taxon>Ostreida</taxon>
        <taxon>Ostreoidea</taxon>
        <taxon>Ostreidae</taxon>
        <taxon>Crassostrea</taxon>
    </lineage>
</organism>
<feature type="transmembrane region" description="Helical" evidence="2">
    <location>
        <begin position="289"/>
        <end position="307"/>
    </location>
</feature>
<reference evidence="6 7" key="1">
    <citation type="submission" date="2025-04" db="UniProtKB">
        <authorList>
            <consortium name="RefSeq"/>
        </authorList>
    </citation>
    <scope>IDENTIFICATION</scope>
    <source>
        <tissue evidence="6 7">Whole sample</tissue>
    </source>
</reference>
<dbReference type="CDD" id="cd00570">
    <property type="entry name" value="GST_N_family"/>
    <property type="match status" value="1"/>
</dbReference>
<dbReference type="Gene3D" id="1.20.1050.10">
    <property type="match status" value="1"/>
</dbReference>
<keyword evidence="5" id="KW-1185">Reference proteome</keyword>
<dbReference type="Pfam" id="PF13417">
    <property type="entry name" value="GST_N_3"/>
    <property type="match status" value="1"/>
</dbReference>
<evidence type="ECO:0000259" key="3">
    <source>
        <dbReference type="PROSITE" id="PS50404"/>
    </source>
</evidence>
<keyword evidence="2" id="KW-0472">Membrane</keyword>
<dbReference type="Gene3D" id="3.40.30.10">
    <property type="entry name" value="Glutaredoxin"/>
    <property type="match status" value="1"/>
</dbReference>
<dbReference type="InterPro" id="IPR004046">
    <property type="entry name" value="GST_C"/>
</dbReference>
<dbReference type="GO" id="GO:0005741">
    <property type="term" value="C:mitochondrial outer membrane"/>
    <property type="evidence" value="ECO:0007669"/>
    <property type="project" value="TreeGrafter"/>
</dbReference>
<dbReference type="OrthoDB" id="249703at2759"/>
<dbReference type="InterPro" id="IPR004045">
    <property type="entry name" value="Glutathione_S-Trfase_N"/>
</dbReference>
<gene>
    <name evidence="6 7" type="primary">LOC111118417</name>
</gene>
<dbReference type="PANTHER" id="PTHR44188:SF1">
    <property type="entry name" value="GDAP1, ISOFORM A"/>
    <property type="match status" value="1"/>
</dbReference>
<accession>A0A8B8CCV4</accession>
<evidence type="ECO:0000313" key="7">
    <source>
        <dbReference type="RefSeq" id="XP_022313597.1"/>
    </source>
</evidence>
<dbReference type="AlphaFoldDB" id="A0A8B8CCV4"/>
<dbReference type="RefSeq" id="XP_022313596.1">
    <property type="nucleotide sequence ID" value="XM_022457888.1"/>
</dbReference>
<feature type="domain" description="GST N-terminal" evidence="3">
    <location>
        <begin position="2"/>
        <end position="83"/>
    </location>
</feature>